<dbReference type="Pfam" id="PF00534">
    <property type="entry name" value="Glycos_transf_1"/>
    <property type="match status" value="1"/>
</dbReference>
<dbReference type="EMBL" id="QNRO01000036">
    <property type="protein sequence ID" value="RBP20323.1"/>
    <property type="molecule type" value="Genomic_DNA"/>
</dbReference>
<dbReference type="Gene3D" id="3.40.50.2000">
    <property type="entry name" value="Glycogen Phosphorylase B"/>
    <property type="match status" value="1"/>
</dbReference>
<name>A0A366G054_9GAMM</name>
<organism evidence="2 3">
    <name type="scientific">Marinobacter pelagius</name>
    <dbReference type="NCBI Taxonomy" id="379482"/>
    <lineage>
        <taxon>Bacteria</taxon>
        <taxon>Pseudomonadati</taxon>
        <taxon>Pseudomonadota</taxon>
        <taxon>Gammaproteobacteria</taxon>
        <taxon>Pseudomonadales</taxon>
        <taxon>Marinobacteraceae</taxon>
        <taxon>Marinobacter</taxon>
    </lineage>
</organism>
<gene>
    <name evidence="2" type="ORF">DET50_13610</name>
</gene>
<accession>A0A366G054</accession>
<evidence type="ECO:0000313" key="2">
    <source>
        <dbReference type="EMBL" id="RBP20323.1"/>
    </source>
</evidence>
<dbReference type="InterPro" id="IPR001296">
    <property type="entry name" value="Glyco_trans_1"/>
</dbReference>
<protein>
    <submittedName>
        <fullName evidence="2">Glycosyl transferase family 1</fullName>
    </submittedName>
</protein>
<dbReference type="GO" id="GO:0016757">
    <property type="term" value="F:glycosyltransferase activity"/>
    <property type="evidence" value="ECO:0007669"/>
    <property type="project" value="InterPro"/>
</dbReference>
<dbReference type="PANTHER" id="PTHR12526">
    <property type="entry name" value="GLYCOSYLTRANSFERASE"/>
    <property type="match status" value="1"/>
</dbReference>
<dbReference type="GO" id="GO:1901135">
    <property type="term" value="P:carbohydrate derivative metabolic process"/>
    <property type="evidence" value="ECO:0007669"/>
    <property type="project" value="UniProtKB-ARBA"/>
</dbReference>
<dbReference type="Proteomes" id="UP000252995">
    <property type="component" value="Unassembled WGS sequence"/>
</dbReference>
<reference evidence="2 3" key="1">
    <citation type="submission" date="2018-06" db="EMBL/GenBank/DDBJ databases">
        <title>Freshwater and sediment microbial communities from various areas in North America, analyzing microbe dynamics in response to fracking.</title>
        <authorList>
            <person name="Lamendella R."/>
        </authorList>
    </citation>
    <scope>NUCLEOTIDE SEQUENCE [LARGE SCALE GENOMIC DNA]</scope>
    <source>
        <strain evidence="2 3">114J</strain>
    </source>
</reference>
<evidence type="ECO:0000259" key="1">
    <source>
        <dbReference type="Pfam" id="PF00534"/>
    </source>
</evidence>
<sequence length="217" mass="23875">MDPRKFIWIPNGISVSAMNATEKLDSQVEAAIPGDQFVVGYAGTIGVANALDGLLSAAAKLQEYSDIYFVLVGNGKEKERLLGRVETEHLTNVRILPAVPKAQVPSLLQKFDVCFIAWKDESLYRFGIGANKIPEYLFAGKPVIHSFTGGSDPIEEYEAGVTVPAENPDALAKGILELYQCSPEERAQMGQNGKRAALEHYDYVRLADRLEQALFDR</sequence>
<keyword evidence="2" id="KW-0808">Transferase</keyword>
<dbReference type="PANTHER" id="PTHR12526:SF622">
    <property type="entry name" value="GLYCOSYLTRANSFERASE (GROUP I)"/>
    <property type="match status" value="1"/>
</dbReference>
<feature type="domain" description="Glycosyl transferase family 1" evidence="1">
    <location>
        <begin position="29"/>
        <end position="195"/>
    </location>
</feature>
<proteinExistence type="predicted"/>
<evidence type="ECO:0000313" key="3">
    <source>
        <dbReference type="Proteomes" id="UP000252995"/>
    </source>
</evidence>
<dbReference type="SUPFAM" id="SSF53756">
    <property type="entry name" value="UDP-Glycosyltransferase/glycogen phosphorylase"/>
    <property type="match status" value="1"/>
</dbReference>
<comment type="caution">
    <text evidence="2">The sequence shown here is derived from an EMBL/GenBank/DDBJ whole genome shotgun (WGS) entry which is preliminary data.</text>
</comment>
<dbReference type="CDD" id="cd03794">
    <property type="entry name" value="GT4_WbuB-like"/>
    <property type="match status" value="1"/>
</dbReference>
<dbReference type="AlphaFoldDB" id="A0A366G054"/>